<keyword evidence="4" id="KW-1185">Reference proteome</keyword>
<keyword evidence="1" id="KW-0614">Plasmid</keyword>
<dbReference type="CDD" id="cd02440">
    <property type="entry name" value="AdoMet_MTases"/>
    <property type="match status" value="1"/>
</dbReference>
<dbReference type="GO" id="GO:0008168">
    <property type="term" value="F:methyltransferase activity"/>
    <property type="evidence" value="ECO:0007669"/>
    <property type="project" value="UniProtKB-KW"/>
</dbReference>
<evidence type="ECO:0000313" key="1">
    <source>
        <dbReference type="EMBL" id="AMS45044.1"/>
    </source>
</evidence>
<dbReference type="RefSeq" id="WP_067968931.1">
    <property type="nucleotide sequence ID" value="NZ_CP015007.1"/>
</dbReference>
<dbReference type="SUPFAM" id="SSF53335">
    <property type="entry name" value="S-adenosyl-L-methionine-dependent methyltransferases"/>
    <property type="match status" value="1"/>
</dbReference>
<keyword evidence="1" id="KW-0808">Transferase</keyword>
<dbReference type="GO" id="GO:0032259">
    <property type="term" value="P:methylation"/>
    <property type="evidence" value="ECO:0007669"/>
    <property type="project" value="UniProtKB-KW"/>
</dbReference>
<evidence type="ECO:0000313" key="2">
    <source>
        <dbReference type="EMBL" id="MBB3710046.1"/>
    </source>
</evidence>
<dbReference type="Proteomes" id="UP000075755">
    <property type="component" value="Plasmid pAA02"/>
</dbReference>
<keyword evidence="1" id="KW-0489">Methyltransferase</keyword>
<accession>A0AAC9ATI6</accession>
<dbReference type="AlphaFoldDB" id="A0AAC9ATI6"/>
<dbReference type="Pfam" id="PF13489">
    <property type="entry name" value="Methyltransf_23"/>
    <property type="match status" value="1"/>
</dbReference>
<evidence type="ECO:0000313" key="3">
    <source>
        <dbReference type="Proteomes" id="UP000075755"/>
    </source>
</evidence>
<dbReference type="InterPro" id="IPR029063">
    <property type="entry name" value="SAM-dependent_MTases_sf"/>
</dbReference>
<geneLocation type="plasmid" evidence="1 3">
    <name>pAA02</name>
</geneLocation>
<reference evidence="2 4" key="2">
    <citation type="submission" date="2020-08" db="EMBL/GenBank/DDBJ databases">
        <title>Genomic Encyclopedia of Type Strains, Phase IV (KMG-IV): sequencing the most valuable type-strain genomes for metagenomic binning, comparative biology and taxonomic classification.</title>
        <authorList>
            <person name="Goeker M."/>
        </authorList>
    </citation>
    <scope>NUCLEOTIDE SEQUENCE [LARGE SCALE GENOMIC DNA]</scope>
    <source>
        <strain evidence="2 4">DSM 10368</strain>
    </source>
</reference>
<organism evidence="1 3">
    <name type="scientific">Aminobacter aminovorans</name>
    <name type="common">Chelatobacter heintzii</name>
    <dbReference type="NCBI Taxonomy" id="83263"/>
    <lineage>
        <taxon>Bacteria</taxon>
        <taxon>Pseudomonadati</taxon>
        <taxon>Pseudomonadota</taxon>
        <taxon>Alphaproteobacteria</taxon>
        <taxon>Hyphomicrobiales</taxon>
        <taxon>Phyllobacteriaceae</taxon>
        <taxon>Aminobacter</taxon>
    </lineage>
</organism>
<name>A0AAC9ATI6_AMIAI</name>
<dbReference type="KEGG" id="aak:AA2016_6141"/>
<protein>
    <submittedName>
        <fullName evidence="1">Methyltransferase protein</fullName>
    </submittedName>
    <submittedName>
        <fullName evidence="2">SAM-dependent methyltransferase</fullName>
    </submittedName>
</protein>
<dbReference type="EMBL" id="JACICB010000041">
    <property type="protein sequence ID" value="MBB3710046.1"/>
    <property type="molecule type" value="Genomic_DNA"/>
</dbReference>
<dbReference type="Proteomes" id="UP000577697">
    <property type="component" value="Unassembled WGS sequence"/>
</dbReference>
<dbReference type="Gene3D" id="3.40.50.150">
    <property type="entry name" value="Vaccinia Virus protein VP39"/>
    <property type="match status" value="1"/>
</dbReference>
<gene>
    <name evidence="1" type="ORF">AA2016_6141</name>
    <name evidence="2" type="ORF">FHS67_006406</name>
</gene>
<sequence>MEQTYSTWHLNPTGEAVMEDIHTPYWRHFINVILERNLSDCTVLDFGCSRGGFLRLLNGMLPFCKGVGIDIASDSIDEAGKSVGDQPLSYHVTGDPSRFGSMFDIAFSYEVIYLLQDLSEHARQMKEALRENGVYYAVTGCHTESPLWNRRKEVIANSSSTRVPSYSPDDYIDAFAANGFDVTLRRFGFNDFAPPPTNRKFHPGILDALTYSADEKILFRFSKN</sequence>
<proteinExistence type="predicted"/>
<dbReference type="EMBL" id="CP015007">
    <property type="protein sequence ID" value="AMS45044.1"/>
    <property type="molecule type" value="Genomic_DNA"/>
</dbReference>
<reference evidence="1 3" key="1">
    <citation type="submission" date="2016-03" db="EMBL/GenBank/DDBJ databases">
        <title>Complete genome of Aminobacter aminovorans KCTC 2477.</title>
        <authorList>
            <person name="Kim K.M."/>
        </authorList>
    </citation>
    <scope>NUCLEOTIDE SEQUENCE [LARGE SCALE GENOMIC DNA]</scope>
    <source>
        <strain evidence="1 3">KCTC 2477</strain>
        <plasmid evidence="1 3">pAA02</plasmid>
    </source>
</reference>
<evidence type="ECO:0000313" key="4">
    <source>
        <dbReference type="Proteomes" id="UP000577697"/>
    </source>
</evidence>